<dbReference type="AlphaFoldDB" id="A0A6J6X1Q4"/>
<feature type="domain" description="VWFA" evidence="2">
    <location>
        <begin position="127"/>
        <end position="287"/>
    </location>
</feature>
<dbReference type="InterPro" id="IPR036465">
    <property type="entry name" value="vWFA_dom_sf"/>
</dbReference>
<dbReference type="Pfam" id="PF05762">
    <property type="entry name" value="VWA_CoxE"/>
    <property type="match status" value="1"/>
</dbReference>
<reference evidence="3" key="1">
    <citation type="submission" date="2020-05" db="EMBL/GenBank/DDBJ databases">
        <authorList>
            <person name="Chiriac C."/>
            <person name="Salcher M."/>
            <person name="Ghai R."/>
            <person name="Kavagutti S V."/>
        </authorList>
    </citation>
    <scope>NUCLEOTIDE SEQUENCE</scope>
</reference>
<dbReference type="InterPro" id="IPR008912">
    <property type="entry name" value="Uncharacterised_CoxE"/>
</dbReference>
<gene>
    <name evidence="3" type="ORF">UFOPK2992_00456</name>
</gene>
<organism evidence="3">
    <name type="scientific">freshwater metagenome</name>
    <dbReference type="NCBI Taxonomy" id="449393"/>
    <lineage>
        <taxon>unclassified sequences</taxon>
        <taxon>metagenomes</taxon>
        <taxon>ecological metagenomes</taxon>
    </lineage>
</organism>
<sequence length="289" mass="30340">MSRRDLSRNPRFEQVSPEVGELDEAAVDEALQADPDDTMALLADLTAATDPKLRELAKRLAGRLFLDVSRRGPVRPRGVGKLVEQPYRPDGGDLDLDASLEAIGEARATGGAVDVQRLRIRGWARPGTALCLMVDRSGSMGGKPLATSAVAAAAVAWRSPADYSVVAFGKDVVVAKSQDVYKDGDRVINDVLTLRGFGTTDLAAALTAARLQLHRSQAGRRIAVLLSDCRATVEGDVIAAAASLDELLIIAPEGDSDEAYKLAAAVGAKITCVAGPSGVAEALSKLLDD</sequence>
<dbReference type="SMART" id="SM00327">
    <property type="entry name" value="VWA"/>
    <property type="match status" value="1"/>
</dbReference>
<proteinExistence type="predicted"/>
<feature type="region of interest" description="Disordered" evidence="1">
    <location>
        <begin position="1"/>
        <end position="21"/>
    </location>
</feature>
<accession>A0A6J6X1Q4</accession>
<name>A0A6J6X1Q4_9ZZZZ</name>
<dbReference type="SUPFAM" id="SSF53300">
    <property type="entry name" value="vWA-like"/>
    <property type="match status" value="1"/>
</dbReference>
<protein>
    <submittedName>
        <fullName evidence="3">Unannotated protein</fullName>
    </submittedName>
</protein>
<dbReference type="Gene3D" id="3.40.50.410">
    <property type="entry name" value="von Willebrand factor, type A domain"/>
    <property type="match status" value="1"/>
</dbReference>
<dbReference type="EMBL" id="CAFAAI010000056">
    <property type="protein sequence ID" value="CAB4791271.1"/>
    <property type="molecule type" value="Genomic_DNA"/>
</dbReference>
<feature type="compositionally biased region" description="Basic and acidic residues" evidence="1">
    <location>
        <begin position="1"/>
        <end position="11"/>
    </location>
</feature>
<evidence type="ECO:0000256" key="1">
    <source>
        <dbReference type="SAM" id="MobiDB-lite"/>
    </source>
</evidence>
<evidence type="ECO:0000313" key="3">
    <source>
        <dbReference type="EMBL" id="CAB4791271.1"/>
    </source>
</evidence>
<evidence type="ECO:0000259" key="2">
    <source>
        <dbReference type="SMART" id="SM00327"/>
    </source>
</evidence>
<dbReference type="InterPro" id="IPR002035">
    <property type="entry name" value="VWF_A"/>
</dbReference>